<proteinExistence type="predicted"/>
<keyword evidence="1" id="KW-1133">Transmembrane helix</keyword>
<name>X1UDQ9_9ZZZZ</name>
<evidence type="ECO:0000256" key="1">
    <source>
        <dbReference type="SAM" id="Phobius"/>
    </source>
</evidence>
<organism evidence="2">
    <name type="scientific">marine sediment metagenome</name>
    <dbReference type="NCBI Taxonomy" id="412755"/>
    <lineage>
        <taxon>unclassified sequences</taxon>
        <taxon>metagenomes</taxon>
        <taxon>ecological metagenomes</taxon>
    </lineage>
</organism>
<keyword evidence="1" id="KW-0472">Membrane</keyword>
<dbReference type="EMBL" id="BARW01024969">
    <property type="protein sequence ID" value="GAI98000.1"/>
    <property type="molecule type" value="Genomic_DNA"/>
</dbReference>
<evidence type="ECO:0000313" key="2">
    <source>
        <dbReference type="EMBL" id="GAI98000.1"/>
    </source>
</evidence>
<gene>
    <name evidence="2" type="ORF">S12H4_41044</name>
</gene>
<sequence>MRSDIEIAREYVKRMNKRERKFFHWTEIGQWGVYVIISVIVTVIAFWYKEEG</sequence>
<accession>X1UDQ9</accession>
<keyword evidence="1" id="KW-0812">Transmembrane</keyword>
<comment type="caution">
    <text evidence="2">The sequence shown here is derived from an EMBL/GenBank/DDBJ whole genome shotgun (WGS) entry which is preliminary data.</text>
</comment>
<feature type="non-terminal residue" evidence="2">
    <location>
        <position position="52"/>
    </location>
</feature>
<protein>
    <submittedName>
        <fullName evidence="2">Uncharacterized protein</fullName>
    </submittedName>
</protein>
<feature type="transmembrane region" description="Helical" evidence="1">
    <location>
        <begin position="22"/>
        <end position="48"/>
    </location>
</feature>
<dbReference type="AlphaFoldDB" id="X1UDQ9"/>
<reference evidence="2" key="1">
    <citation type="journal article" date="2014" name="Front. Microbiol.">
        <title>High frequency of phylogenetically diverse reductive dehalogenase-homologous genes in deep subseafloor sedimentary metagenomes.</title>
        <authorList>
            <person name="Kawai M."/>
            <person name="Futagami T."/>
            <person name="Toyoda A."/>
            <person name="Takaki Y."/>
            <person name="Nishi S."/>
            <person name="Hori S."/>
            <person name="Arai W."/>
            <person name="Tsubouchi T."/>
            <person name="Morono Y."/>
            <person name="Uchiyama I."/>
            <person name="Ito T."/>
            <person name="Fujiyama A."/>
            <person name="Inagaki F."/>
            <person name="Takami H."/>
        </authorList>
    </citation>
    <scope>NUCLEOTIDE SEQUENCE</scope>
    <source>
        <strain evidence="2">Expedition CK06-06</strain>
    </source>
</reference>